<dbReference type="Proteomes" id="UP000032670">
    <property type="component" value="Unassembled WGS sequence"/>
</dbReference>
<dbReference type="Proteomes" id="UP000270034">
    <property type="component" value="Chromosome"/>
</dbReference>
<dbReference type="KEGG" id="aot:AcetOri_orf02268"/>
<dbReference type="AlphaFoldDB" id="A0A2Z5ZHE8"/>
<organism evidence="2 5">
    <name type="scientific">Acetobacter orientalis</name>
    <dbReference type="NCBI Taxonomy" id="146474"/>
    <lineage>
        <taxon>Bacteria</taxon>
        <taxon>Pseudomonadati</taxon>
        <taxon>Pseudomonadota</taxon>
        <taxon>Alphaproteobacteria</taxon>
        <taxon>Acetobacterales</taxon>
        <taxon>Acetobacteraceae</taxon>
        <taxon>Acetobacter</taxon>
    </lineage>
</organism>
<accession>A0A2Z5ZHE8</accession>
<keyword evidence="4" id="KW-1185">Reference proteome</keyword>
<evidence type="ECO:0000313" key="3">
    <source>
        <dbReference type="EMBL" id="GAN64934.1"/>
    </source>
</evidence>
<dbReference type="PROSITE" id="PS50213">
    <property type="entry name" value="FAS1"/>
    <property type="match status" value="1"/>
</dbReference>
<dbReference type="InterPro" id="IPR036378">
    <property type="entry name" value="FAS1_dom_sf"/>
</dbReference>
<reference evidence="3 4" key="1">
    <citation type="submission" date="2012-11" db="EMBL/GenBank/DDBJ databases">
        <title>Whole genome sequence of Acetobacter orientalis 21F-2.</title>
        <authorList>
            <person name="Azuma Y."/>
            <person name="Higashiura N."/>
            <person name="Hirakawa H."/>
            <person name="Matsushita K."/>
        </authorList>
    </citation>
    <scope>NUCLEOTIDE SEQUENCE [LARGE SCALE GENOMIC DNA]</scope>
    <source>
        <strain evidence="3 4">21F-2</strain>
    </source>
</reference>
<dbReference type="EMBL" id="BAMX01000003">
    <property type="protein sequence ID" value="GAN64934.1"/>
    <property type="molecule type" value="Genomic_DNA"/>
</dbReference>
<reference evidence="2 5" key="2">
    <citation type="submission" date="2018-02" db="EMBL/GenBank/DDBJ databases">
        <title>Acetobacter orientalis genome.</title>
        <authorList>
            <person name="Nakashima N."/>
            <person name="Tamura T."/>
        </authorList>
    </citation>
    <scope>NUCLEOTIDE SEQUENCE [LARGE SCALE GENOMIC DNA]</scope>
    <source>
        <strain evidence="2 5">FAN1</strain>
    </source>
</reference>
<dbReference type="GeneID" id="76203073"/>
<dbReference type="RefSeq" id="WP_052946331.1">
    <property type="nucleotide sequence ID" value="NZ_BAMX01000003.1"/>
</dbReference>
<name>A0A2Z5ZHE8_9PROT</name>
<evidence type="ECO:0000259" key="1">
    <source>
        <dbReference type="PROSITE" id="PS50213"/>
    </source>
</evidence>
<protein>
    <submittedName>
        <fullName evidence="2">Beta-Ig-H3/fasciclin</fullName>
    </submittedName>
</protein>
<dbReference type="Gene3D" id="2.30.180.10">
    <property type="entry name" value="FAS1 domain"/>
    <property type="match status" value="1"/>
</dbReference>
<evidence type="ECO:0000313" key="5">
    <source>
        <dbReference type="Proteomes" id="UP000270034"/>
    </source>
</evidence>
<dbReference type="STRING" id="1231341.Abor_003_004"/>
<dbReference type="Pfam" id="PF02469">
    <property type="entry name" value="Fasciclin"/>
    <property type="match status" value="1"/>
</dbReference>
<gene>
    <name evidence="3" type="ORF">Abor_003_004</name>
    <name evidence="2" type="ORF">AcetOrient_orf02268</name>
</gene>
<dbReference type="SUPFAM" id="SSF82153">
    <property type="entry name" value="FAS1 domain"/>
    <property type="match status" value="1"/>
</dbReference>
<dbReference type="InterPro" id="IPR000782">
    <property type="entry name" value="FAS1_domain"/>
</dbReference>
<dbReference type="SMART" id="SM00554">
    <property type="entry name" value="FAS1"/>
    <property type="match status" value="1"/>
</dbReference>
<feature type="domain" description="FAS1" evidence="1">
    <location>
        <begin position="97"/>
        <end position="245"/>
    </location>
</feature>
<proteinExistence type="predicted"/>
<sequence length="272" mass="28938">MRPLPALARLRTKQTVALPKTILVAAPLMLGAASLTGCQDKARQDVFTTPNATCAAMMPTVSGTRTYAPRQADSQNEKLPPNSVVAYPDPETPAYCDRPLSDTLPTSLELADYTRALSVTDLLPLLQRKGPYTVFAIPNSALEHYAAQQAGGDVFAQPKRPTLHRLLAYSIVPGHWAPEQIKAAIQAAPNHVLALPTLADLPLYAQLDTASGQIIVGNGESTPARLWVNGIPQSNGVLYFVQSLILPPTHIMAPTTPTIATAPTASAPAVTR</sequence>
<evidence type="ECO:0000313" key="4">
    <source>
        <dbReference type="Proteomes" id="UP000032670"/>
    </source>
</evidence>
<dbReference type="EMBL" id="AP018515">
    <property type="protein sequence ID" value="BBC79856.1"/>
    <property type="molecule type" value="Genomic_DNA"/>
</dbReference>
<accession>A0A0D6NFZ4</accession>
<evidence type="ECO:0000313" key="2">
    <source>
        <dbReference type="EMBL" id="BBC79856.1"/>
    </source>
</evidence>